<comment type="caution">
    <text evidence="2">The sequence shown here is derived from an EMBL/GenBank/DDBJ whole genome shotgun (WGS) entry which is preliminary data.</text>
</comment>
<dbReference type="Proteomes" id="UP000298210">
    <property type="component" value="Unassembled WGS sequence"/>
</dbReference>
<organism evidence="2 3">
    <name type="scientific">Shouchella lehensis</name>
    <dbReference type="NCBI Taxonomy" id="300825"/>
    <lineage>
        <taxon>Bacteria</taxon>
        <taxon>Bacillati</taxon>
        <taxon>Bacillota</taxon>
        <taxon>Bacilli</taxon>
        <taxon>Bacillales</taxon>
        <taxon>Bacillaceae</taxon>
        <taxon>Shouchella</taxon>
    </lineage>
</organism>
<sequence length="162" mass="18495">MTSLDVCWGNGFVQLTWIPMSALPFAEKVTSAHGFCFYQKQAMLVYLKERGWDLPGGHVEKGETPTAAFQRECFEEGYVSGECTLIGCIEVNHEKNSAWNETSPYPKIGYQAFYRMNVSTLHPFNGDFEATKRTFVNPNQYGDWHHGWHRVYASALTEALRN</sequence>
<evidence type="ECO:0000259" key="1">
    <source>
        <dbReference type="PROSITE" id="PS51462"/>
    </source>
</evidence>
<dbReference type="Pfam" id="PF00293">
    <property type="entry name" value="NUDIX"/>
    <property type="match status" value="1"/>
</dbReference>
<reference evidence="2 3" key="1">
    <citation type="submission" date="2019-03" db="EMBL/GenBank/DDBJ databases">
        <authorList>
            <person name="Liu G."/>
        </authorList>
    </citation>
    <scope>NUCLEOTIDE SEQUENCE [LARGE SCALE GENOMIC DNA]</scope>
    <source>
        <strain evidence="2 3">DSM 19099</strain>
    </source>
</reference>
<dbReference type="InterPro" id="IPR015797">
    <property type="entry name" value="NUDIX_hydrolase-like_dom_sf"/>
</dbReference>
<feature type="domain" description="Nudix hydrolase" evidence="1">
    <location>
        <begin position="15"/>
        <end position="157"/>
    </location>
</feature>
<name>A0A4Y7WFH0_9BACI</name>
<dbReference type="RefSeq" id="WP_134259923.1">
    <property type="nucleotide sequence ID" value="NZ_LDIM01000013.1"/>
</dbReference>
<accession>A0A4Y7WFH0</accession>
<dbReference type="CDD" id="cd02883">
    <property type="entry name" value="NUDIX_Hydrolase"/>
    <property type="match status" value="1"/>
</dbReference>
<dbReference type="EMBL" id="SNUX01000004">
    <property type="protein sequence ID" value="TES46498.1"/>
    <property type="molecule type" value="Genomic_DNA"/>
</dbReference>
<evidence type="ECO:0000313" key="2">
    <source>
        <dbReference type="EMBL" id="TES46498.1"/>
    </source>
</evidence>
<proteinExistence type="predicted"/>
<protein>
    <submittedName>
        <fullName evidence="2">NUDIX domain-containing protein</fullName>
    </submittedName>
</protein>
<gene>
    <name evidence="2" type="ORF">E2L03_17540</name>
</gene>
<dbReference type="Gene3D" id="3.90.79.10">
    <property type="entry name" value="Nucleoside Triphosphate Pyrophosphohydrolase"/>
    <property type="match status" value="1"/>
</dbReference>
<dbReference type="PROSITE" id="PS51462">
    <property type="entry name" value="NUDIX"/>
    <property type="match status" value="1"/>
</dbReference>
<dbReference type="InterPro" id="IPR000086">
    <property type="entry name" value="NUDIX_hydrolase_dom"/>
</dbReference>
<dbReference type="AlphaFoldDB" id="A0A4Y7WFH0"/>
<dbReference type="SUPFAM" id="SSF55811">
    <property type="entry name" value="Nudix"/>
    <property type="match status" value="1"/>
</dbReference>
<evidence type="ECO:0000313" key="3">
    <source>
        <dbReference type="Proteomes" id="UP000298210"/>
    </source>
</evidence>